<evidence type="ECO:0000256" key="1">
    <source>
        <dbReference type="ARBA" id="ARBA00022679"/>
    </source>
</evidence>
<proteinExistence type="predicted"/>
<organism evidence="8">
    <name type="scientific">Octopus bimaculoides</name>
    <name type="common">California two-spotted octopus</name>
    <dbReference type="NCBI Taxonomy" id="37653"/>
    <lineage>
        <taxon>Eukaryota</taxon>
        <taxon>Metazoa</taxon>
        <taxon>Spiralia</taxon>
        <taxon>Lophotrochozoa</taxon>
        <taxon>Mollusca</taxon>
        <taxon>Cephalopoda</taxon>
        <taxon>Coleoidea</taxon>
        <taxon>Octopodiformes</taxon>
        <taxon>Octopoda</taxon>
        <taxon>Incirrata</taxon>
        <taxon>Octopodidae</taxon>
        <taxon>Octopus</taxon>
    </lineage>
</organism>
<reference evidence="8" key="1">
    <citation type="submission" date="2015-07" db="EMBL/GenBank/DDBJ databases">
        <title>MeaNS - Measles Nucleotide Surveillance Program.</title>
        <authorList>
            <person name="Tran T."/>
            <person name="Druce J."/>
        </authorList>
    </citation>
    <scope>NUCLEOTIDE SEQUENCE</scope>
    <source>
        <strain evidence="8">UCB-OBI-ISO-001</strain>
        <tissue evidence="8">Gonad</tissue>
    </source>
</reference>
<feature type="chain" id="PRO_5005584344" description="Sulfotransferase domain-containing protein" evidence="6">
    <location>
        <begin position="29"/>
        <end position="586"/>
    </location>
</feature>
<gene>
    <name evidence="8" type="ORF">OCBIM_22038037mg</name>
</gene>
<dbReference type="PANTHER" id="PTHR10605">
    <property type="entry name" value="HEPARAN SULFATE SULFOTRANSFERASE"/>
    <property type="match status" value="1"/>
</dbReference>
<dbReference type="InterPro" id="IPR037359">
    <property type="entry name" value="NST/OST"/>
</dbReference>
<dbReference type="STRING" id="37653.A0A0L8IGT5"/>
<dbReference type="Pfam" id="PF00685">
    <property type="entry name" value="Sulfotransfer_1"/>
    <property type="match status" value="1"/>
</dbReference>
<sequence>MTLVRRNGVCKVLVFLFLLIAHIAPSYHYQFYETLTNKGSSPTIGINLRLDDQRNKSSTILRTAKTLDYIQDSSEKEADTTTYLNGSKSSIKDLKTGSVDSELNVNKVEISDKTPNNRNVGGLNKEQERHNTYPEENNVGIIGNDKPYNNGGIFSRKRLTTRIKKRALINPHVIDTLRYKSKDLAAVQKENQHFRVSPTDIKHQIDVTGIYNDISSVPTRSAIQSNVLDRPLPFVKPVFTLPVIPKPTKGLEKTDFPALPYLKKGFYSNNYKHRRRHRHNFKRRLVFKNHYLHGKKLEHWVKAADRRQRAKTAHHVLADHFRSSGHLKTVHIYKNNETHDIAEESITGNGRVNSTNNKLGYNYRTWAHNFPLHGTQSDDGVDNVNKKPVNVGANGMSVLPAHNVNTLYSSSSKLYIHAGGDTKSKSQWFLTNDSSSSSSSSSSSPSSLSSSSFNSSSASLFPLYSSQLFNVVPQSDLTNSGVGNNPRKLLIPHTSRKMPQALIIGVKKGGTRAVLEFLRLHPDVRAPGPEPHFFDRHYHNGLEWYRRHAGKIVSTPDKMFSGNSSRSSRSVFTCYRGRLCLSFFGK</sequence>
<accession>A0A0L8IGT5</accession>
<keyword evidence="1" id="KW-0808">Transferase</keyword>
<feature type="binding site" evidence="4">
    <location>
        <begin position="508"/>
        <end position="512"/>
    </location>
    <ligand>
        <name>3'-phosphoadenylyl sulfate</name>
        <dbReference type="ChEBI" id="CHEBI:58339"/>
    </ligand>
</feature>
<evidence type="ECO:0000256" key="3">
    <source>
        <dbReference type="PIRSR" id="PIRSR637359-1"/>
    </source>
</evidence>
<keyword evidence="2" id="KW-0325">Glycoprotein</keyword>
<evidence type="ECO:0000313" key="8">
    <source>
        <dbReference type="EMBL" id="KOG00691.1"/>
    </source>
</evidence>
<feature type="region of interest" description="Disordered" evidence="5">
    <location>
        <begin position="430"/>
        <end position="449"/>
    </location>
</feature>
<feature type="signal peptide" evidence="6">
    <location>
        <begin position="1"/>
        <end position="28"/>
    </location>
</feature>
<dbReference type="SUPFAM" id="SSF52540">
    <property type="entry name" value="P-loop containing nucleoside triphosphate hydrolases"/>
    <property type="match status" value="1"/>
</dbReference>
<protein>
    <recommendedName>
        <fullName evidence="7">Sulfotransferase domain-containing protein</fullName>
    </recommendedName>
</protein>
<dbReference type="EMBL" id="KQ415762">
    <property type="protein sequence ID" value="KOG00691.1"/>
    <property type="molecule type" value="Genomic_DNA"/>
</dbReference>
<keyword evidence="6" id="KW-0732">Signal</keyword>
<dbReference type="AlphaFoldDB" id="A0A0L8IGT5"/>
<feature type="compositionally biased region" description="Low complexity" evidence="5">
    <location>
        <begin position="434"/>
        <end position="449"/>
    </location>
</feature>
<evidence type="ECO:0000256" key="4">
    <source>
        <dbReference type="PIRSR" id="PIRSR637359-2"/>
    </source>
</evidence>
<evidence type="ECO:0000256" key="6">
    <source>
        <dbReference type="SAM" id="SignalP"/>
    </source>
</evidence>
<dbReference type="GO" id="GO:0008467">
    <property type="term" value="F:[heparan sulfate]-glucosamine 3-sulfotransferase activity"/>
    <property type="evidence" value="ECO:0007669"/>
    <property type="project" value="TreeGrafter"/>
</dbReference>
<dbReference type="OrthoDB" id="6158108at2759"/>
<evidence type="ECO:0000259" key="7">
    <source>
        <dbReference type="Pfam" id="PF00685"/>
    </source>
</evidence>
<feature type="active site" description="For sulfotransferase activity" evidence="3">
    <location>
        <position position="508"/>
    </location>
</feature>
<dbReference type="PANTHER" id="PTHR10605:SF72">
    <property type="entry name" value="HEPARAN SULFATE 3-O SULFOTRANSFERASE-B, ISOFORM A"/>
    <property type="match status" value="1"/>
</dbReference>
<dbReference type="InterPro" id="IPR027417">
    <property type="entry name" value="P-loop_NTPase"/>
</dbReference>
<dbReference type="InterPro" id="IPR000863">
    <property type="entry name" value="Sulfotransferase_dom"/>
</dbReference>
<feature type="domain" description="Sulfotransferase" evidence="7">
    <location>
        <begin position="499"/>
        <end position="553"/>
    </location>
</feature>
<evidence type="ECO:0000256" key="2">
    <source>
        <dbReference type="ARBA" id="ARBA00023180"/>
    </source>
</evidence>
<evidence type="ECO:0000256" key="5">
    <source>
        <dbReference type="SAM" id="MobiDB-lite"/>
    </source>
</evidence>
<dbReference type="Gene3D" id="3.40.50.300">
    <property type="entry name" value="P-loop containing nucleotide triphosphate hydrolases"/>
    <property type="match status" value="1"/>
</dbReference>
<name>A0A0L8IGT5_OCTBM</name>